<keyword evidence="4" id="KW-1185">Reference proteome</keyword>
<dbReference type="Proteomes" id="UP001147747">
    <property type="component" value="Unassembled WGS sequence"/>
</dbReference>
<feature type="transmembrane region" description="Helical" evidence="1">
    <location>
        <begin position="132"/>
        <end position="156"/>
    </location>
</feature>
<evidence type="ECO:0000259" key="2">
    <source>
        <dbReference type="Pfam" id="PF09990"/>
    </source>
</evidence>
<feature type="transmembrane region" description="Helical" evidence="1">
    <location>
        <begin position="12"/>
        <end position="31"/>
    </location>
</feature>
<organism evidence="3 4">
    <name type="scientific">Penicillium cosmopolitanum</name>
    <dbReference type="NCBI Taxonomy" id="1131564"/>
    <lineage>
        <taxon>Eukaryota</taxon>
        <taxon>Fungi</taxon>
        <taxon>Dikarya</taxon>
        <taxon>Ascomycota</taxon>
        <taxon>Pezizomycotina</taxon>
        <taxon>Eurotiomycetes</taxon>
        <taxon>Eurotiomycetidae</taxon>
        <taxon>Eurotiales</taxon>
        <taxon>Aspergillaceae</taxon>
        <taxon>Penicillium</taxon>
    </lineage>
</organism>
<dbReference type="GeneID" id="81366731"/>
<name>A0A9X0BB51_9EURO</name>
<sequence>MANQPLHSAIVHWPLALIISAHGFDALQLGLPFIPKDIVNYLPTTTELSIISYYILSLGLLTGLAAVATGIYQASRLVARLGGVYDADKKAIKPKVKTLVAHAALNDIVLLSSAAYWRTRREAGGAASVPDATMLAVGVALGSIQLFAAGLGRSLVYSAGAGKAKKSQ</sequence>
<keyword evidence="1" id="KW-0472">Membrane</keyword>
<gene>
    <name evidence="3" type="ORF">N7509_003114</name>
</gene>
<dbReference type="OrthoDB" id="2580011at2759"/>
<reference evidence="3" key="1">
    <citation type="submission" date="2022-12" db="EMBL/GenBank/DDBJ databases">
        <authorList>
            <person name="Petersen C."/>
        </authorList>
    </citation>
    <scope>NUCLEOTIDE SEQUENCE</scope>
    <source>
        <strain evidence="3">IBT 29677</strain>
    </source>
</reference>
<feature type="domain" description="DUF2231" evidence="2">
    <location>
        <begin position="4"/>
        <end position="163"/>
    </location>
</feature>
<keyword evidence="1" id="KW-1133">Transmembrane helix</keyword>
<feature type="transmembrane region" description="Helical" evidence="1">
    <location>
        <begin position="51"/>
        <end position="72"/>
    </location>
</feature>
<dbReference type="Pfam" id="PF09990">
    <property type="entry name" value="DUF2231"/>
    <property type="match status" value="1"/>
</dbReference>
<dbReference type="RefSeq" id="XP_056490485.1">
    <property type="nucleotide sequence ID" value="XM_056627751.1"/>
</dbReference>
<comment type="caution">
    <text evidence="3">The sequence shown here is derived from an EMBL/GenBank/DDBJ whole genome shotgun (WGS) entry which is preliminary data.</text>
</comment>
<protein>
    <recommendedName>
        <fullName evidence="2">DUF2231 domain-containing protein</fullName>
    </recommendedName>
</protein>
<evidence type="ECO:0000313" key="3">
    <source>
        <dbReference type="EMBL" id="KAJ5403243.1"/>
    </source>
</evidence>
<evidence type="ECO:0000313" key="4">
    <source>
        <dbReference type="Proteomes" id="UP001147747"/>
    </source>
</evidence>
<dbReference type="AlphaFoldDB" id="A0A9X0BB51"/>
<evidence type="ECO:0000256" key="1">
    <source>
        <dbReference type="SAM" id="Phobius"/>
    </source>
</evidence>
<accession>A0A9X0BB51</accession>
<reference evidence="3" key="2">
    <citation type="journal article" date="2023" name="IMA Fungus">
        <title>Comparative genomic study of the Penicillium genus elucidates a diverse pangenome and 15 lateral gene transfer events.</title>
        <authorList>
            <person name="Petersen C."/>
            <person name="Sorensen T."/>
            <person name="Nielsen M.R."/>
            <person name="Sondergaard T.E."/>
            <person name="Sorensen J.L."/>
            <person name="Fitzpatrick D.A."/>
            <person name="Frisvad J.C."/>
            <person name="Nielsen K.L."/>
        </authorList>
    </citation>
    <scope>NUCLEOTIDE SEQUENCE</scope>
    <source>
        <strain evidence="3">IBT 29677</strain>
    </source>
</reference>
<proteinExistence type="predicted"/>
<keyword evidence="1" id="KW-0812">Transmembrane</keyword>
<dbReference type="EMBL" id="JAPZBU010000005">
    <property type="protein sequence ID" value="KAJ5403243.1"/>
    <property type="molecule type" value="Genomic_DNA"/>
</dbReference>
<dbReference type="InterPro" id="IPR019251">
    <property type="entry name" value="DUF2231_TM"/>
</dbReference>
<feature type="transmembrane region" description="Helical" evidence="1">
    <location>
        <begin position="99"/>
        <end position="117"/>
    </location>
</feature>